<keyword evidence="11" id="KW-1185">Reference proteome</keyword>
<dbReference type="CDD" id="cd16432">
    <property type="entry name" value="CheB_Rec"/>
    <property type="match status" value="1"/>
</dbReference>
<dbReference type="InterPro" id="IPR035909">
    <property type="entry name" value="CheB_C"/>
</dbReference>
<feature type="domain" description="CheB-type methylesterase" evidence="9">
    <location>
        <begin position="151"/>
        <end position="341"/>
    </location>
</feature>
<evidence type="ECO:0000256" key="3">
    <source>
        <dbReference type="ARBA" id="ARBA00022801"/>
    </source>
</evidence>
<evidence type="ECO:0000256" key="4">
    <source>
        <dbReference type="ARBA" id="ARBA00048267"/>
    </source>
</evidence>
<dbReference type="InterPro" id="IPR001789">
    <property type="entry name" value="Sig_transdc_resp-reg_receiver"/>
</dbReference>
<dbReference type="SUPFAM" id="SSF52172">
    <property type="entry name" value="CheY-like"/>
    <property type="match status" value="1"/>
</dbReference>
<comment type="catalytic activity">
    <reaction evidence="4 5">
        <text>[protein]-L-glutamate 5-O-methyl ester + H2O = L-glutamyl-[protein] + methanol + H(+)</text>
        <dbReference type="Rhea" id="RHEA:23236"/>
        <dbReference type="Rhea" id="RHEA-COMP:10208"/>
        <dbReference type="Rhea" id="RHEA-COMP:10311"/>
        <dbReference type="ChEBI" id="CHEBI:15377"/>
        <dbReference type="ChEBI" id="CHEBI:15378"/>
        <dbReference type="ChEBI" id="CHEBI:17790"/>
        <dbReference type="ChEBI" id="CHEBI:29973"/>
        <dbReference type="ChEBI" id="CHEBI:82795"/>
        <dbReference type="EC" id="3.1.1.61"/>
    </reaction>
</comment>
<dbReference type="PIRSF" id="PIRSF000876">
    <property type="entry name" value="RR_chemtxs_CheB"/>
    <property type="match status" value="1"/>
</dbReference>
<sequence length="349" mass="36884">MIRVVIADDSMMARQILRQILEDAGGIEVVGEATNGRQAVELVRALQPDLVSMDLEMPVMGGLGAIEEIMCAKAVPILVVSSAAGAREALEATMLGALEVIEKPGLVGESATLFVDKVRLLAGVSVVTRLKSKNFSPRPPVVPLSHDACHPFVYPRLFAIASSTGGPQALARILAALPSDFACPVLIAQHISDGFAGGLVEWLSTVTRLPVHLAEDGDSLRAGVVHISPSEMHLTVTPQRRLALIKRVDSDIYRPSCDRLLASTAEVFGSRAVGIILTGMGSDGAAGMLNIHRRGGVTLAQDEATSLIYGMNQVAILAGAVQRIVPLDLIAPEMVRLAQTDLAFAEIGR</sequence>
<dbReference type="EMBL" id="BAAFGK010000004">
    <property type="protein sequence ID" value="GAB0057170.1"/>
    <property type="molecule type" value="Genomic_DNA"/>
</dbReference>
<comment type="caution">
    <text evidence="10">The sequence shown here is derived from an EMBL/GenBank/DDBJ whole genome shotgun (WGS) entry which is preliminary data.</text>
</comment>
<dbReference type="Gene3D" id="3.40.50.2300">
    <property type="match status" value="1"/>
</dbReference>
<dbReference type="CDD" id="cd17541">
    <property type="entry name" value="REC_CheB-like"/>
    <property type="match status" value="1"/>
</dbReference>
<dbReference type="EC" id="3.1.1.61" evidence="5"/>
<protein>
    <recommendedName>
        <fullName evidence="5">Protein-glutamate methylesterase/protein-glutamine glutaminase</fullName>
        <ecNumber evidence="5">3.1.1.61</ecNumber>
        <ecNumber evidence="5">3.5.1.44</ecNumber>
    </recommendedName>
</protein>
<evidence type="ECO:0000313" key="11">
    <source>
        <dbReference type="Proteomes" id="UP001628193"/>
    </source>
</evidence>
<dbReference type="GO" id="GO:0008984">
    <property type="term" value="F:protein-glutamate methylesterase activity"/>
    <property type="evidence" value="ECO:0007669"/>
    <property type="project" value="UniProtKB-EC"/>
</dbReference>
<dbReference type="SUPFAM" id="SSF52738">
    <property type="entry name" value="Methylesterase CheB, C-terminal domain"/>
    <property type="match status" value="1"/>
</dbReference>
<dbReference type="HAMAP" id="MF_00099">
    <property type="entry name" value="CheB_chemtxs"/>
    <property type="match status" value="1"/>
</dbReference>
<dbReference type="Gene3D" id="3.40.50.180">
    <property type="entry name" value="Methylesterase CheB, C-terminal domain"/>
    <property type="match status" value="1"/>
</dbReference>
<dbReference type="PROSITE" id="PS50122">
    <property type="entry name" value="CHEB"/>
    <property type="match status" value="1"/>
</dbReference>
<organism evidence="10 11">
    <name type="scientific">Candidatus Magnetaquiglobus chichijimensis</name>
    <dbReference type="NCBI Taxonomy" id="3141448"/>
    <lineage>
        <taxon>Bacteria</taxon>
        <taxon>Pseudomonadati</taxon>
        <taxon>Pseudomonadota</taxon>
        <taxon>Magnetococcia</taxon>
        <taxon>Magnetococcales</taxon>
        <taxon>Candidatus Magnetaquicoccaceae</taxon>
        <taxon>Candidatus Magnetaquiglobus</taxon>
    </lineage>
</organism>
<dbReference type="InterPro" id="IPR008248">
    <property type="entry name" value="CheB-like"/>
</dbReference>
<feature type="active site" evidence="5 6">
    <location>
        <position position="163"/>
    </location>
</feature>
<evidence type="ECO:0000259" key="8">
    <source>
        <dbReference type="PROSITE" id="PS50110"/>
    </source>
</evidence>
<comment type="catalytic activity">
    <reaction evidence="5">
        <text>L-glutaminyl-[protein] + H2O = L-glutamyl-[protein] + NH4(+)</text>
        <dbReference type="Rhea" id="RHEA:16441"/>
        <dbReference type="Rhea" id="RHEA-COMP:10207"/>
        <dbReference type="Rhea" id="RHEA-COMP:10208"/>
        <dbReference type="ChEBI" id="CHEBI:15377"/>
        <dbReference type="ChEBI" id="CHEBI:28938"/>
        <dbReference type="ChEBI" id="CHEBI:29973"/>
        <dbReference type="ChEBI" id="CHEBI:30011"/>
        <dbReference type="EC" id="3.5.1.44"/>
    </reaction>
</comment>
<feature type="active site" evidence="5 6">
    <location>
        <position position="283"/>
    </location>
</feature>
<comment type="domain">
    <text evidence="5">Contains a C-terminal catalytic domain, and an N-terminal region which modulates catalytic activity.</text>
</comment>
<dbReference type="PROSITE" id="PS50110">
    <property type="entry name" value="RESPONSE_REGULATORY"/>
    <property type="match status" value="1"/>
</dbReference>
<proteinExistence type="inferred from homology"/>
<keyword evidence="2 5" id="KW-0145">Chemotaxis</keyword>
<dbReference type="Proteomes" id="UP001628193">
    <property type="component" value="Unassembled WGS sequence"/>
</dbReference>
<evidence type="ECO:0000256" key="6">
    <source>
        <dbReference type="PROSITE-ProRule" id="PRU00050"/>
    </source>
</evidence>
<evidence type="ECO:0000256" key="1">
    <source>
        <dbReference type="ARBA" id="ARBA00022490"/>
    </source>
</evidence>
<dbReference type="InterPro" id="IPR000673">
    <property type="entry name" value="Sig_transdc_resp-reg_Me-estase"/>
</dbReference>
<comment type="subcellular location">
    <subcellularLocation>
        <location evidence="5">Cytoplasm</location>
    </subcellularLocation>
</comment>
<comment type="function">
    <text evidence="5">Involved in chemotaxis. Part of a chemotaxis signal transduction system that modulates chemotaxis in response to various stimuli. Catalyzes the demethylation of specific methylglutamate residues introduced into the chemoreceptors (methyl-accepting chemotaxis proteins or MCP) by CheR. Also mediates the irreversible deamidation of specific glutamine residues to glutamic acid.</text>
</comment>
<comment type="similarity">
    <text evidence="5">Belongs to the CheB family.</text>
</comment>
<dbReference type="Pfam" id="PF00072">
    <property type="entry name" value="Response_reg"/>
    <property type="match status" value="1"/>
</dbReference>
<evidence type="ECO:0000256" key="2">
    <source>
        <dbReference type="ARBA" id="ARBA00022500"/>
    </source>
</evidence>
<comment type="PTM">
    <text evidence="5">Phosphorylated by CheA. Phosphorylation of the N-terminal regulatory domain activates the methylesterase activity.</text>
</comment>
<evidence type="ECO:0000256" key="7">
    <source>
        <dbReference type="PROSITE-ProRule" id="PRU00169"/>
    </source>
</evidence>
<dbReference type="InterPro" id="IPR011006">
    <property type="entry name" value="CheY-like_superfamily"/>
</dbReference>
<evidence type="ECO:0000256" key="5">
    <source>
        <dbReference type="HAMAP-Rule" id="MF_00099"/>
    </source>
</evidence>
<dbReference type="NCBIfam" id="NF001965">
    <property type="entry name" value="PRK00742.1"/>
    <property type="match status" value="1"/>
</dbReference>
<gene>
    <name evidence="5 10" type="primary">cheB</name>
    <name evidence="10" type="ORF">SIID45300_01493</name>
</gene>
<dbReference type="EC" id="3.5.1.44" evidence="5"/>
<keyword evidence="5 7" id="KW-0597">Phosphoprotein</keyword>
<name>A0ABQ0C8Z0_9PROT</name>
<evidence type="ECO:0000313" key="10">
    <source>
        <dbReference type="EMBL" id="GAB0057170.1"/>
    </source>
</evidence>
<keyword evidence="1 5" id="KW-0963">Cytoplasm</keyword>
<feature type="domain" description="Response regulatory" evidence="8">
    <location>
        <begin position="3"/>
        <end position="118"/>
    </location>
</feature>
<feature type="active site" evidence="5 6">
    <location>
        <position position="190"/>
    </location>
</feature>
<reference evidence="10 11" key="1">
    <citation type="submission" date="2024-09" db="EMBL/GenBank/DDBJ databases">
        <title>Draft genome sequence of Candidatus Magnetaquicoccaceae bacterium FCR-1.</title>
        <authorList>
            <person name="Shimoshige H."/>
            <person name="Shimamura S."/>
            <person name="Taoka A."/>
            <person name="Kobayashi H."/>
            <person name="Maekawa T."/>
        </authorList>
    </citation>
    <scope>NUCLEOTIDE SEQUENCE [LARGE SCALE GENOMIC DNA]</scope>
    <source>
        <strain evidence="10 11">FCR-1</strain>
    </source>
</reference>
<dbReference type="PANTHER" id="PTHR42872:SF6">
    <property type="entry name" value="PROTEIN-GLUTAMATE METHYLESTERASE_PROTEIN-GLUTAMINE GLUTAMINASE"/>
    <property type="match status" value="1"/>
</dbReference>
<feature type="modified residue" description="4-aspartylphosphate" evidence="5 7">
    <location>
        <position position="54"/>
    </location>
</feature>
<evidence type="ECO:0000259" key="9">
    <source>
        <dbReference type="PROSITE" id="PS50122"/>
    </source>
</evidence>
<keyword evidence="3 5" id="KW-0378">Hydrolase</keyword>
<dbReference type="PANTHER" id="PTHR42872">
    <property type="entry name" value="PROTEIN-GLUTAMATE METHYLESTERASE/PROTEIN-GLUTAMINE GLUTAMINASE"/>
    <property type="match status" value="1"/>
</dbReference>
<dbReference type="RefSeq" id="WP_420904875.1">
    <property type="nucleotide sequence ID" value="NZ_BAAFGK010000004.1"/>
</dbReference>
<dbReference type="Pfam" id="PF01339">
    <property type="entry name" value="CheB_methylest"/>
    <property type="match status" value="1"/>
</dbReference>
<accession>A0ABQ0C8Z0</accession>
<dbReference type="SMART" id="SM00448">
    <property type="entry name" value="REC"/>
    <property type="match status" value="1"/>
</dbReference>